<evidence type="ECO:0000256" key="5">
    <source>
        <dbReference type="ARBA" id="ARBA00023303"/>
    </source>
</evidence>
<dbReference type="GeneID" id="120903227"/>
<evidence type="ECO:0000256" key="1">
    <source>
        <dbReference type="ARBA" id="ARBA00022448"/>
    </source>
</evidence>
<dbReference type="AlphaFoldDB" id="A0A182HFX4"/>
<proteinExistence type="predicted"/>
<protein>
    <submittedName>
        <fullName evidence="6">Uncharacterized protein</fullName>
    </submittedName>
</protein>
<dbReference type="Proteomes" id="UP000075840">
    <property type="component" value="Unassembled WGS sequence"/>
</dbReference>
<dbReference type="VEuPathDB" id="VectorBase:AARA21_013535"/>
<keyword evidence="1" id="KW-0813">Transport</keyword>
<dbReference type="KEGG" id="aara:120903227"/>
<keyword evidence="5" id="KW-0407">Ion channel</keyword>
<dbReference type="EnsemblMetazoa" id="AARA000122-RA">
    <property type="protein sequence ID" value="AARA000122-PA"/>
    <property type="gene ID" value="AARA000122"/>
</dbReference>
<dbReference type="GO" id="GO:1902495">
    <property type="term" value="C:transmembrane transporter complex"/>
    <property type="evidence" value="ECO:0007669"/>
    <property type="project" value="TreeGrafter"/>
</dbReference>
<keyword evidence="7" id="KW-1185">Reference proteome</keyword>
<reference evidence="6" key="1">
    <citation type="submission" date="2022-08" db="UniProtKB">
        <authorList>
            <consortium name="EnsemblMetazoa"/>
        </authorList>
    </citation>
    <scope>IDENTIFICATION</scope>
    <source>
        <strain evidence="6">Dongola</strain>
    </source>
</reference>
<evidence type="ECO:0000256" key="3">
    <source>
        <dbReference type="ARBA" id="ARBA00023043"/>
    </source>
</evidence>
<dbReference type="RefSeq" id="XP_040168450.1">
    <property type="nucleotide sequence ID" value="XM_040312516.1"/>
</dbReference>
<dbReference type="InterPro" id="IPR036770">
    <property type="entry name" value="Ankyrin_rpt-contain_sf"/>
</dbReference>
<dbReference type="PANTHER" id="PTHR47143:SF4">
    <property type="entry name" value="TRANSIENT RECEPTOR POTENTIAL CATION CHANNEL PROTEIN PAINLESS"/>
    <property type="match status" value="1"/>
</dbReference>
<dbReference type="SUPFAM" id="SSF48403">
    <property type="entry name" value="Ankyrin repeat"/>
    <property type="match status" value="1"/>
</dbReference>
<dbReference type="EMBL" id="APCN01005436">
    <property type="status" value="NOT_ANNOTATED_CDS"/>
    <property type="molecule type" value="Genomic_DNA"/>
</dbReference>
<dbReference type="GO" id="GO:0022857">
    <property type="term" value="F:transmembrane transporter activity"/>
    <property type="evidence" value="ECO:0007669"/>
    <property type="project" value="TreeGrafter"/>
</dbReference>
<evidence type="ECO:0000313" key="6">
    <source>
        <dbReference type="EnsemblMetazoa" id="AARA000122-PA"/>
    </source>
</evidence>
<evidence type="ECO:0000313" key="7">
    <source>
        <dbReference type="Proteomes" id="UP000075840"/>
    </source>
</evidence>
<keyword evidence="4" id="KW-0406">Ion transport</keyword>
<organism evidence="6 7">
    <name type="scientific">Anopheles arabiensis</name>
    <name type="common">Mosquito</name>
    <dbReference type="NCBI Taxonomy" id="7173"/>
    <lineage>
        <taxon>Eukaryota</taxon>
        <taxon>Metazoa</taxon>
        <taxon>Ecdysozoa</taxon>
        <taxon>Arthropoda</taxon>
        <taxon>Hexapoda</taxon>
        <taxon>Insecta</taxon>
        <taxon>Pterygota</taxon>
        <taxon>Neoptera</taxon>
        <taxon>Endopterygota</taxon>
        <taxon>Diptera</taxon>
        <taxon>Nematocera</taxon>
        <taxon>Culicoidea</taxon>
        <taxon>Culicidae</taxon>
        <taxon>Anophelinae</taxon>
        <taxon>Anopheles</taxon>
    </lineage>
</organism>
<name>A0A182HFX4_ANOAR</name>
<sequence>MGATDRFHFTNKSASDAERPFAQKDYTQFIHALENGADVNGRMRNSNYSIFELACKTPGSAKYIAACLKRGALATEENLETKLCPIHLAAQSHDCENLSELLNASGILVDQMYEDQTALQMLFKEIDSENHTKVFECIKLLLKHQANINVTDSESVSPIALLLIPGKDAWRKVILDYCLTNYNVYVDFRDGQARKAIEQQFPGTVIPPVAAWSVMLDVLRDTLMAASEEDFIVAYERYCEQNHGSMVDEKKCAEFLSIALYRERQKAAEKLLERQIVAGKFVGNLSLLSGMLAKCCNRGNITMLEWLLNIIPNDAVRHVNEDPLLSLLVKQIGREHKSCKDKGNCSFFRSMVILLNDPRVDVDKVDRLKCSALHYAAKYKIDHAQELLIGRGAYIGGEDLNGNLLMREMQKHLDSFVTSNDRWPGDEDFEVRINCANFIPPTQKLNGKRMLLYDEDEMRPIERLANCSKITAQLLWHPAIASILMLKWMRLISFLYINLLFACMFAVSFSIYIVFYYAQESTKLKLCLYLLSLFGWIYLTARELVQFFINTRVYVDSMENVMELVLIVGSATVLFFNESTNESWSIVLVGVLLLLGIELTLQIGAIPVNSIYTNMVMLKTVTKNFVQCLGFYSIILLSFTFSFYTLFRLREGTPLPGADENENSTTVDEVHHFNNFHQVPLALLKTAVMFTGEFEAADIRFNISWPMYLLFPLFVFFVTIVINNLMNGLAVSNTSAIQADSEVVGIIEMVHIICRHEKFLKVLNSFTLFQSLGPFGKWLFPNMQLFNYDEPLQEILIRPGCSYILECKKRLSEQRTASNVENGVPKNETYSSIESIRKYSTNSLFNRVFKGMLDQIVNQSMWTVHLRQENVGSVEHRLEGVEQNLEMILNELRMLRETSKPQ</sequence>
<dbReference type="VEuPathDB" id="VectorBase:AARA000122"/>
<dbReference type="Gene3D" id="1.25.40.20">
    <property type="entry name" value="Ankyrin repeat-containing domain"/>
    <property type="match status" value="2"/>
</dbReference>
<dbReference type="PANTHER" id="PTHR47143">
    <property type="entry name" value="TRANSIENT RECEPTOR POTENTIAL CATION CHANNEL PROTEIN PAINLESS"/>
    <property type="match status" value="1"/>
</dbReference>
<evidence type="ECO:0000256" key="4">
    <source>
        <dbReference type="ARBA" id="ARBA00023065"/>
    </source>
</evidence>
<accession>A0A182HFX4</accession>
<dbReference type="InterPro" id="IPR052076">
    <property type="entry name" value="TRP_cation_channel"/>
</dbReference>
<keyword evidence="2" id="KW-0677">Repeat</keyword>
<dbReference type="GO" id="GO:0034220">
    <property type="term" value="P:monoatomic ion transmembrane transport"/>
    <property type="evidence" value="ECO:0007669"/>
    <property type="project" value="UniProtKB-KW"/>
</dbReference>
<keyword evidence="3" id="KW-0040">ANK repeat</keyword>
<evidence type="ECO:0000256" key="2">
    <source>
        <dbReference type="ARBA" id="ARBA00022737"/>
    </source>
</evidence>